<evidence type="ECO:0000313" key="2">
    <source>
        <dbReference type="EMBL" id="CRG84984.1"/>
    </source>
</evidence>
<dbReference type="GeneID" id="39734242"/>
<evidence type="ECO:0000313" key="3">
    <source>
        <dbReference type="Proteomes" id="UP000220158"/>
    </source>
</evidence>
<keyword evidence="1" id="KW-0812">Transmembrane</keyword>
<name>A0A1J1GKC5_PLARL</name>
<dbReference type="RefSeq" id="XP_028531213.1">
    <property type="nucleotide sequence ID" value="XM_028676234.1"/>
</dbReference>
<protein>
    <submittedName>
        <fullName evidence="2">Fam-h protein</fullName>
    </submittedName>
</protein>
<keyword evidence="1" id="KW-1133">Transmembrane helix</keyword>
<dbReference type="VEuPathDB" id="PlasmoDB:PRELSG_0031100"/>
<feature type="transmembrane region" description="Helical" evidence="1">
    <location>
        <begin position="186"/>
        <end position="207"/>
    </location>
</feature>
<sequence length="218" mass="25967">MRRKSNIIWNVCINSRYYSRIAKDYIIKDMSTLKIYNKKERKNILNFFMFTFLIWILQCSNNWNSCRSWHCENDLNVLNLGEKRSLAENKGITKQRNEGLKLHEEQDIIEVNLDLDNKKIGIEEDIDTKQENEQEEKKNKKLKLKESILGKCRNYFKLTTLSIIFLLSFSSLITIVIDYINPTLHTILLFYTLSKISILIFSTLILYEQIQKKRNNKS</sequence>
<dbReference type="AlphaFoldDB" id="A0A1J1GKC5"/>
<accession>A0A1J1GKC5</accession>
<dbReference type="KEGG" id="prel:PRELSG_0031100"/>
<keyword evidence="3" id="KW-1185">Reference proteome</keyword>
<keyword evidence="1" id="KW-0472">Membrane</keyword>
<proteinExistence type="predicted"/>
<feature type="transmembrane region" description="Helical" evidence="1">
    <location>
        <begin position="155"/>
        <end position="180"/>
    </location>
</feature>
<dbReference type="EMBL" id="CVMU01000330">
    <property type="protein sequence ID" value="CRG84984.1"/>
    <property type="molecule type" value="Genomic_DNA"/>
</dbReference>
<evidence type="ECO:0000256" key="1">
    <source>
        <dbReference type="SAM" id="Phobius"/>
    </source>
</evidence>
<dbReference type="Proteomes" id="UP000220158">
    <property type="component" value="Unassembled WGS sequence"/>
</dbReference>
<gene>
    <name evidence="2" type="ORF">PRELSG_0031100</name>
</gene>
<organism evidence="2 3">
    <name type="scientific">Plasmodium relictum</name>
    <dbReference type="NCBI Taxonomy" id="85471"/>
    <lineage>
        <taxon>Eukaryota</taxon>
        <taxon>Sar</taxon>
        <taxon>Alveolata</taxon>
        <taxon>Apicomplexa</taxon>
        <taxon>Aconoidasida</taxon>
        <taxon>Haemosporida</taxon>
        <taxon>Plasmodiidae</taxon>
        <taxon>Plasmodium</taxon>
        <taxon>Plasmodium (Haemamoeba)</taxon>
    </lineage>
</organism>
<reference evidence="2 3" key="1">
    <citation type="submission" date="2015-04" db="EMBL/GenBank/DDBJ databases">
        <authorList>
            <consortium name="Pathogen Informatics"/>
        </authorList>
    </citation>
    <scope>NUCLEOTIDE SEQUENCE [LARGE SCALE GENOMIC DNA]</scope>
    <source>
        <strain evidence="2 3">SGS1</strain>
    </source>
</reference>